<dbReference type="PANTHER" id="PTHR23026:SF90">
    <property type="entry name" value="IODOTYROSINE DEIODINASE 1"/>
    <property type="match status" value="1"/>
</dbReference>
<keyword evidence="5" id="KW-0812">Transmembrane</keyword>
<dbReference type="SUPFAM" id="SSF55469">
    <property type="entry name" value="FMN-dependent nitroreductase-like"/>
    <property type="match status" value="1"/>
</dbReference>
<dbReference type="Gene3D" id="3.40.109.10">
    <property type="entry name" value="NADH Oxidase"/>
    <property type="match status" value="1"/>
</dbReference>
<organism evidence="9">
    <name type="scientific">Onchocerca ochengi</name>
    <name type="common">Filarial nematode worm</name>
    <dbReference type="NCBI Taxonomy" id="42157"/>
    <lineage>
        <taxon>Eukaryota</taxon>
        <taxon>Metazoa</taxon>
        <taxon>Ecdysozoa</taxon>
        <taxon>Nematoda</taxon>
        <taxon>Chromadorea</taxon>
        <taxon>Rhabditida</taxon>
        <taxon>Spirurina</taxon>
        <taxon>Spiruromorpha</taxon>
        <taxon>Filarioidea</taxon>
        <taxon>Onchocercidae</taxon>
        <taxon>Onchocerca</taxon>
    </lineage>
</organism>
<evidence type="ECO:0000259" key="6">
    <source>
        <dbReference type="Pfam" id="PF00881"/>
    </source>
</evidence>
<sequence>MITEENWRWDIVYACINILCLTFVIAFVVVQLVSLLRKDDIKKRNMAIMQPERKFIPQARMTDKQIGDVIESVLNYRKVFSIKKVPYHRLRLHDDEALLRSQLFYENMKMRRCVQEFSPRPVPSKLIQNIIKSAGTAPSAGNLQPWMFCVVSSHELKAEIRKIVEEEERNTYSKKMGADWVLDIAELKIIWSKPYLTDAPHLIVVMKQIHLINDSNELTSTYYNQISIGIAVGILIAALQDAGLATSITYPLYGGEKIRKYLKRPLHEEVFLLVPVGFPAKNATVPDLKRCSYRKPASAVNLSQLWRVMSINSHISPVSLGDLIVGLVDPLPKILGTELGWIVLNCVDLRSLVLNWCIEFA</sequence>
<dbReference type="AlphaFoldDB" id="A0A182E3T4"/>
<gene>
    <name evidence="7" type="ORF">NOO_LOCUS2643</name>
</gene>
<evidence type="ECO:0000256" key="1">
    <source>
        <dbReference type="ARBA" id="ARBA00007118"/>
    </source>
</evidence>
<dbReference type="Proteomes" id="UP000271087">
    <property type="component" value="Unassembled WGS sequence"/>
</dbReference>
<keyword evidence="8" id="KW-1185">Reference proteome</keyword>
<keyword evidence="5" id="KW-1133">Transmembrane helix</keyword>
<evidence type="ECO:0000313" key="9">
    <source>
        <dbReference type="WBParaSite" id="nOo.2.0.1.t02643-RA"/>
    </source>
</evidence>
<proteinExistence type="inferred from homology"/>
<reference evidence="7 8" key="2">
    <citation type="submission" date="2018-08" db="EMBL/GenBank/DDBJ databases">
        <authorList>
            <person name="Laetsch R D."/>
            <person name="Stevens L."/>
            <person name="Kumar S."/>
            <person name="Blaxter L. M."/>
        </authorList>
    </citation>
    <scope>NUCLEOTIDE SEQUENCE [LARGE SCALE GENOMIC DNA]</scope>
</reference>
<dbReference type="GO" id="GO:0005886">
    <property type="term" value="C:plasma membrane"/>
    <property type="evidence" value="ECO:0007669"/>
    <property type="project" value="TreeGrafter"/>
</dbReference>
<name>A0A182E3T4_ONCOC</name>
<keyword evidence="3" id="KW-0288">FMN</keyword>
<dbReference type="STRING" id="42157.A0A182E3T4"/>
<dbReference type="Pfam" id="PF00881">
    <property type="entry name" value="Nitroreductase"/>
    <property type="match status" value="1"/>
</dbReference>
<feature type="domain" description="Nitroreductase" evidence="6">
    <location>
        <begin position="109"/>
        <end position="277"/>
    </location>
</feature>
<dbReference type="PANTHER" id="PTHR23026">
    <property type="entry name" value="NADPH NITROREDUCTASE"/>
    <property type="match status" value="1"/>
</dbReference>
<dbReference type="EMBL" id="UYRW01000434">
    <property type="protein sequence ID" value="VDK66745.1"/>
    <property type="molecule type" value="Genomic_DNA"/>
</dbReference>
<dbReference type="GO" id="GO:0006570">
    <property type="term" value="P:tyrosine metabolic process"/>
    <property type="evidence" value="ECO:0007669"/>
    <property type="project" value="TreeGrafter"/>
</dbReference>
<dbReference type="OrthoDB" id="41362at2759"/>
<protein>
    <submittedName>
        <fullName evidence="9">Nitroreductase domain-containing protein</fullName>
    </submittedName>
</protein>
<dbReference type="InterPro" id="IPR050627">
    <property type="entry name" value="Nitroreductase/BluB"/>
</dbReference>
<keyword evidence="2" id="KW-0285">Flavoprotein</keyword>
<feature type="transmembrane region" description="Helical" evidence="5">
    <location>
        <begin position="12"/>
        <end position="36"/>
    </location>
</feature>
<dbReference type="InterPro" id="IPR000415">
    <property type="entry name" value="Nitroreductase-like"/>
</dbReference>
<evidence type="ECO:0000256" key="4">
    <source>
        <dbReference type="ARBA" id="ARBA00023002"/>
    </source>
</evidence>
<evidence type="ECO:0000256" key="5">
    <source>
        <dbReference type="SAM" id="Phobius"/>
    </source>
</evidence>
<evidence type="ECO:0000256" key="3">
    <source>
        <dbReference type="ARBA" id="ARBA00022643"/>
    </source>
</evidence>
<keyword evidence="5" id="KW-0472">Membrane</keyword>
<dbReference type="GO" id="GO:0140616">
    <property type="term" value="F:iodotyrosine deiodinase activity"/>
    <property type="evidence" value="ECO:0007669"/>
    <property type="project" value="UniProtKB-ARBA"/>
</dbReference>
<dbReference type="WBParaSite" id="nOo.2.0.1.t02643-RA">
    <property type="protein sequence ID" value="nOo.2.0.1.t02643-RA"/>
    <property type="gene ID" value="nOo.2.0.1.g02643"/>
</dbReference>
<keyword evidence="4" id="KW-0560">Oxidoreductase</keyword>
<dbReference type="CDD" id="cd02144">
    <property type="entry name" value="iodotyrosine_dehalogenase"/>
    <property type="match status" value="1"/>
</dbReference>
<evidence type="ECO:0000313" key="8">
    <source>
        <dbReference type="Proteomes" id="UP000271087"/>
    </source>
</evidence>
<comment type="similarity">
    <text evidence="1">Belongs to the nitroreductase family.</text>
</comment>
<evidence type="ECO:0000313" key="7">
    <source>
        <dbReference type="EMBL" id="VDK66745.1"/>
    </source>
</evidence>
<dbReference type="InterPro" id="IPR029479">
    <property type="entry name" value="Nitroreductase"/>
</dbReference>
<accession>A0A182E3T4</accession>
<reference evidence="9" key="1">
    <citation type="submission" date="2016-06" db="UniProtKB">
        <authorList>
            <consortium name="WormBaseParasite"/>
        </authorList>
    </citation>
    <scope>IDENTIFICATION</scope>
</reference>
<evidence type="ECO:0000256" key="2">
    <source>
        <dbReference type="ARBA" id="ARBA00022630"/>
    </source>
</evidence>